<feature type="region of interest" description="Disordered" evidence="8">
    <location>
        <begin position="1"/>
        <end position="116"/>
    </location>
</feature>
<dbReference type="GO" id="GO:0008270">
    <property type="term" value="F:zinc ion binding"/>
    <property type="evidence" value="ECO:0007669"/>
    <property type="project" value="UniProtKB-KW"/>
</dbReference>
<dbReference type="SMART" id="SM00355">
    <property type="entry name" value="ZnF_C2H2"/>
    <property type="match status" value="2"/>
</dbReference>
<accession>A0A4Q1BMG5</accession>
<dbReference type="Pfam" id="PF00096">
    <property type="entry name" value="zf-C2H2"/>
    <property type="match status" value="2"/>
</dbReference>
<evidence type="ECO:0000256" key="5">
    <source>
        <dbReference type="ARBA" id="ARBA00022833"/>
    </source>
</evidence>
<evidence type="ECO:0000256" key="4">
    <source>
        <dbReference type="ARBA" id="ARBA00022771"/>
    </source>
</evidence>
<feature type="compositionally biased region" description="Low complexity" evidence="8">
    <location>
        <begin position="278"/>
        <end position="290"/>
    </location>
</feature>
<keyword evidence="6" id="KW-0539">Nucleus</keyword>
<dbReference type="PROSITE" id="PS50157">
    <property type="entry name" value="ZINC_FINGER_C2H2_2"/>
    <property type="match status" value="2"/>
</dbReference>
<evidence type="ECO:0000259" key="9">
    <source>
        <dbReference type="PROSITE" id="PS50157"/>
    </source>
</evidence>
<evidence type="ECO:0000256" key="6">
    <source>
        <dbReference type="ARBA" id="ARBA00023242"/>
    </source>
</evidence>
<keyword evidence="3" id="KW-0677">Repeat</keyword>
<dbReference type="InterPro" id="IPR036236">
    <property type="entry name" value="Znf_C2H2_sf"/>
</dbReference>
<dbReference type="AlphaFoldDB" id="A0A4Q1BMG5"/>
<feature type="domain" description="C2H2-type" evidence="9">
    <location>
        <begin position="173"/>
        <end position="200"/>
    </location>
</feature>
<comment type="caution">
    <text evidence="10">The sequence shown here is derived from an EMBL/GenBank/DDBJ whole genome shotgun (WGS) entry which is preliminary data.</text>
</comment>
<feature type="compositionally biased region" description="Basic and acidic residues" evidence="8">
    <location>
        <begin position="34"/>
        <end position="46"/>
    </location>
</feature>
<dbReference type="GO" id="GO:0000978">
    <property type="term" value="F:RNA polymerase II cis-regulatory region sequence-specific DNA binding"/>
    <property type="evidence" value="ECO:0007669"/>
    <property type="project" value="TreeGrafter"/>
</dbReference>
<keyword evidence="5" id="KW-0862">Zinc</keyword>
<feature type="domain" description="C2H2-type" evidence="9">
    <location>
        <begin position="201"/>
        <end position="230"/>
    </location>
</feature>
<dbReference type="OMA" id="RNSMDEY"/>
<dbReference type="PANTHER" id="PTHR19818:SF139">
    <property type="entry name" value="PAIR-RULE PROTEIN ODD-PAIRED"/>
    <property type="match status" value="1"/>
</dbReference>
<dbReference type="Proteomes" id="UP000289152">
    <property type="component" value="Unassembled WGS sequence"/>
</dbReference>
<dbReference type="InterPro" id="IPR013087">
    <property type="entry name" value="Znf_C2H2_type"/>
</dbReference>
<dbReference type="FunFam" id="3.30.160.60:FF:001182">
    <property type="entry name" value="Zinc finger, C2H2 type"/>
    <property type="match status" value="1"/>
</dbReference>
<evidence type="ECO:0000256" key="2">
    <source>
        <dbReference type="ARBA" id="ARBA00022723"/>
    </source>
</evidence>
<feature type="compositionally biased region" description="Polar residues" evidence="8">
    <location>
        <begin position="95"/>
        <end position="108"/>
    </location>
</feature>
<proteinExistence type="predicted"/>
<feature type="compositionally biased region" description="Low complexity" evidence="8">
    <location>
        <begin position="238"/>
        <end position="252"/>
    </location>
</feature>
<name>A0A4Q1BMG5_TREME</name>
<protein>
    <recommendedName>
        <fullName evidence="9">C2H2-type domain-containing protein</fullName>
    </recommendedName>
</protein>
<evidence type="ECO:0000313" key="11">
    <source>
        <dbReference type="Proteomes" id="UP000289152"/>
    </source>
</evidence>
<dbReference type="FunFam" id="3.30.160.60:FF:000358">
    <property type="entry name" value="zinc finger protein 24"/>
    <property type="match status" value="1"/>
</dbReference>
<evidence type="ECO:0000256" key="8">
    <source>
        <dbReference type="SAM" id="MobiDB-lite"/>
    </source>
</evidence>
<dbReference type="InParanoid" id="A0A4Q1BMG5"/>
<dbReference type="InterPro" id="IPR050329">
    <property type="entry name" value="GLI_C2H2-zinc-finger"/>
</dbReference>
<sequence>MSVPLVTPMNLARYAQPVSHDRCPALSTPPPSHGRTDSPESDHDSRQQPPQTHSHQQAIGAPPLHDSVAYELPFSHTAKPPLGPTVFPREAPAWSSGTRYQPYSQTHQPRYTPTPTPAPAEYAEEERYGYPAQPSQGYFWADHQEGYDYDDVPRSARKVRMSSREAELKAKKHVCPVCDKRFNRPSSLQTHMSVHTGAKPYVCKRQDCGRRFSVSSNLRRHERTHEQRSRTSHDPSHTPHTPHTSLDYTHPNQQPPPQSQPQTQSHTPVPSNPNTYNYHSSPPYHPSYSYPTQGQGYPYYPSGTYYPQTSTSLPPIGSSVSGMYTADMASRGTYDSRPRGVGMGMNLGYGNGGGSSRPGTAPGNIPATPGTPEYVGRQMGMKELVRM</sequence>
<evidence type="ECO:0000256" key="7">
    <source>
        <dbReference type="PROSITE-ProRule" id="PRU00042"/>
    </source>
</evidence>
<organism evidence="10 11">
    <name type="scientific">Tremella mesenterica</name>
    <name type="common">Jelly fungus</name>
    <dbReference type="NCBI Taxonomy" id="5217"/>
    <lineage>
        <taxon>Eukaryota</taxon>
        <taxon>Fungi</taxon>
        <taxon>Dikarya</taxon>
        <taxon>Basidiomycota</taxon>
        <taxon>Agaricomycotina</taxon>
        <taxon>Tremellomycetes</taxon>
        <taxon>Tremellales</taxon>
        <taxon>Tremellaceae</taxon>
        <taxon>Tremella</taxon>
    </lineage>
</organism>
<keyword evidence="4 7" id="KW-0863">Zinc-finger</keyword>
<evidence type="ECO:0000313" key="10">
    <source>
        <dbReference type="EMBL" id="RXK39021.1"/>
    </source>
</evidence>
<feature type="compositionally biased region" description="Low complexity" evidence="8">
    <location>
        <begin position="260"/>
        <end position="269"/>
    </location>
</feature>
<dbReference type="Gene3D" id="3.30.160.60">
    <property type="entry name" value="Classic Zinc Finger"/>
    <property type="match status" value="2"/>
</dbReference>
<feature type="compositionally biased region" description="Basic and acidic residues" evidence="8">
    <location>
        <begin position="223"/>
        <end position="237"/>
    </location>
</feature>
<evidence type="ECO:0000256" key="3">
    <source>
        <dbReference type="ARBA" id="ARBA00022737"/>
    </source>
</evidence>
<gene>
    <name evidence="10" type="ORF">M231_03751</name>
</gene>
<dbReference type="GO" id="GO:0000981">
    <property type="term" value="F:DNA-binding transcription factor activity, RNA polymerase II-specific"/>
    <property type="evidence" value="ECO:0007669"/>
    <property type="project" value="TreeGrafter"/>
</dbReference>
<dbReference type="OrthoDB" id="6077919at2759"/>
<comment type="subcellular location">
    <subcellularLocation>
        <location evidence="1">Nucleus</location>
    </subcellularLocation>
</comment>
<reference evidence="10 11" key="1">
    <citation type="submission" date="2016-06" db="EMBL/GenBank/DDBJ databases">
        <title>Evolution of pathogenesis and genome organization in the Tremellales.</title>
        <authorList>
            <person name="Cuomo C."/>
            <person name="Litvintseva A."/>
            <person name="Heitman J."/>
            <person name="Chen Y."/>
            <person name="Sun S."/>
            <person name="Springer D."/>
            <person name="Dromer F."/>
            <person name="Young S."/>
            <person name="Zeng Q."/>
            <person name="Chapman S."/>
            <person name="Gujja S."/>
            <person name="Saif S."/>
            <person name="Birren B."/>
        </authorList>
    </citation>
    <scope>NUCLEOTIDE SEQUENCE [LARGE SCALE GENOMIC DNA]</scope>
    <source>
        <strain evidence="10 11">ATCC 28783</strain>
    </source>
</reference>
<dbReference type="VEuPathDB" id="FungiDB:TREMEDRAFT_64986"/>
<dbReference type="PROSITE" id="PS00028">
    <property type="entry name" value="ZINC_FINGER_C2H2_1"/>
    <property type="match status" value="2"/>
</dbReference>
<keyword evidence="11" id="KW-1185">Reference proteome</keyword>
<keyword evidence="2" id="KW-0479">Metal-binding</keyword>
<dbReference type="STRING" id="5217.A0A4Q1BMG5"/>
<dbReference type="PANTHER" id="PTHR19818">
    <property type="entry name" value="ZINC FINGER PROTEIN ZIC AND GLI"/>
    <property type="match status" value="1"/>
</dbReference>
<evidence type="ECO:0000256" key="1">
    <source>
        <dbReference type="ARBA" id="ARBA00004123"/>
    </source>
</evidence>
<feature type="compositionally biased region" description="Polar residues" evidence="8">
    <location>
        <begin position="47"/>
        <end position="57"/>
    </location>
</feature>
<dbReference type="GO" id="GO:0045944">
    <property type="term" value="P:positive regulation of transcription by RNA polymerase II"/>
    <property type="evidence" value="ECO:0007669"/>
    <property type="project" value="UniProtKB-ARBA"/>
</dbReference>
<feature type="region of interest" description="Disordered" evidence="8">
    <location>
        <begin position="354"/>
        <end position="375"/>
    </location>
</feature>
<dbReference type="EMBL" id="SDIL01000038">
    <property type="protein sequence ID" value="RXK39021.1"/>
    <property type="molecule type" value="Genomic_DNA"/>
</dbReference>
<feature type="region of interest" description="Disordered" evidence="8">
    <location>
        <begin position="214"/>
        <end position="290"/>
    </location>
</feature>
<dbReference type="GO" id="GO:0005634">
    <property type="term" value="C:nucleus"/>
    <property type="evidence" value="ECO:0007669"/>
    <property type="project" value="UniProtKB-SubCell"/>
</dbReference>
<dbReference type="SUPFAM" id="SSF57667">
    <property type="entry name" value="beta-beta-alpha zinc fingers"/>
    <property type="match status" value="1"/>
</dbReference>